<feature type="transmembrane region" description="Helical" evidence="2">
    <location>
        <begin position="358"/>
        <end position="381"/>
    </location>
</feature>
<proteinExistence type="predicted"/>
<keyword evidence="2" id="KW-1133">Transmembrane helix</keyword>
<feature type="compositionally biased region" description="Low complexity" evidence="1">
    <location>
        <begin position="53"/>
        <end position="63"/>
    </location>
</feature>
<evidence type="ECO:0000256" key="1">
    <source>
        <dbReference type="SAM" id="MobiDB-lite"/>
    </source>
</evidence>
<feature type="region of interest" description="Disordered" evidence="1">
    <location>
        <begin position="1"/>
        <end position="63"/>
    </location>
</feature>
<feature type="domain" description="DUF6594" evidence="3">
    <location>
        <begin position="146"/>
        <end position="427"/>
    </location>
</feature>
<dbReference type="Proteomes" id="UP001595075">
    <property type="component" value="Unassembled WGS sequence"/>
</dbReference>
<keyword evidence="2" id="KW-0812">Transmembrane</keyword>
<dbReference type="PANTHER" id="PTHR34502:SF3">
    <property type="entry name" value="DUF6594 DOMAIN-CONTAINING PROTEIN"/>
    <property type="match status" value="1"/>
</dbReference>
<organism evidence="4 5">
    <name type="scientific">Oculimacula yallundae</name>
    <dbReference type="NCBI Taxonomy" id="86028"/>
    <lineage>
        <taxon>Eukaryota</taxon>
        <taxon>Fungi</taxon>
        <taxon>Dikarya</taxon>
        <taxon>Ascomycota</taxon>
        <taxon>Pezizomycotina</taxon>
        <taxon>Leotiomycetes</taxon>
        <taxon>Helotiales</taxon>
        <taxon>Ploettnerulaceae</taxon>
        <taxon>Oculimacula</taxon>
    </lineage>
</organism>
<feature type="transmembrane region" description="Helical" evidence="2">
    <location>
        <begin position="414"/>
        <end position="433"/>
    </location>
</feature>
<sequence length="440" mass="49615">MPQDSSSTLRRTVSRASASAAMIDPYDQAEQGFQAGHGLGDAQPPLDRRQTVSSRSALRSSDSALAETTRGLFELDAYNGARIQTPGRVPVVMTVPLSWTSRFLNYITSVAVNQQQSSVDPLDAYKAGYDRFKYQSQSYEDHPDGWPRLAAFMESSDTFGMSRKFGELHARLLALHMSNITDKESELAKLDHSDASGGEATEWRLKNRYHHDGLDTTKRDLIISIEKELLEYGNAPLCHPFRLPKLKPLLTYYFADKLLLNISALKSLSQTSMKDHDGLFKWIWKHKPLDNDEFDWIFHPDDFVSHVPSKRNPFEEFILRHIRNCPNTLLKGIFKPSKQSLRTKDSMVEYYCTYRISIFARFMVVFCAVLVLLIPVILFLLTSMSRSCMVVVVLGFLFIFSAMISLLTDASVKEVFVGTATYCAVLVTFLGNLQNSSGGS</sequence>
<feature type="transmembrane region" description="Helical" evidence="2">
    <location>
        <begin position="388"/>
        <end position="408"/>
    </location>
</feature>
<evidence type="ECO:0000259" key="3">
    <source>
        <dbReference type="Pfam" id="PF20237"/>
    </source>
</evidence>
<evidence type="ECO:0000313" key="4">
    <source>
        <dbReference type="EMBL" id="KAL2066958.1"/>
    </source>
</evidence>
<evidence type="ECO:0000313" key="5">
    <source>
        <dbReference type="Proteomes" id="UP001595075"/>
    </source>
</evidence>
<accession>A0ABR4CAI4</accession>
<dbReference type="PANTHER" id="PTHR34502">
    <property type="entry name" value="DUF6594 DOMAIN-CONTAINING PROTEIN-RELATED"/>
    <property type="match status" value="1"/>
</dbReference>
<reference evidence="4 5" key="1">
    <citation type="journal article" date="2024" name="Commun. Biol.">
        <title>Comparative genomic analysis of thermophilic fungi reveals convergent evolutionary adaptations and gene losses.</title>
        <authorList>
            <person name="Steindorff A.S."/>
            <person name="Aguilar-Pontes M.V."/>
            <person name="Robinson A.J."/>
            <person name="Andreopoulos B."/>
            <person name="LaButti K."/>
            <person name="Kuo A."/>
            <person name="Mondo S."/>
            <person name="Riley R."/>
            <person name="Otillar R."/>
            <person name="Haridas S."/>
            <person name="Lipzen A."/>
            <person name="Grimwood J."/>
            <person name="Schmutz J."/>
            <person name="Clum A."/>
            <person name="Reid I.D."/>
            <person name="Moisan M.C."/>
            <person name="Butler G."/>
            <person name="Nguyen T.T.M."/>
            <person name="Dewar K."/>
            <person name="Conant G."/>
            <person name="Drula E."/>
            <person name="Henrissat B."/>
            <person name="Hansel C."/>
            <person name="Singer S."/>
            <person name="Hutchinson M.I."/>
            <person name="de Vries R.P."/>
            <person name="Natvig D.O."/>
            <person name="Powell A.J."/>
            <person name="Tsang A."/>
            <person name="Grigoriev I.V."/>
        </authorList>
    </citation>
    <scope>NUCLEOTIDE SEQUENCE [LARGE SCALE GENOMIC DNA]</scope>
    <source>
        <strain evidence="4 5">CBS 494.80</strain>
    </source>
</reference>
<name>A0ABR4CAI4_9HELO</name>
<dbReference type="InterPro" id="IPR046529">
    <property type="entry name" value="DUF6594"/>
</dbReference>
<gene>
    <name evidence="4" type="ORF">VTL71DRAFT_1382</name>
</gene>
<dbReference type="Pfam" id="PF20237">
    <property type="entry name" value="DUF6594"/>
    <property type="match status" value="1"/>
</dbReference>
<protein>
    <recommendedName>
        <fullName evidence="3">DUF6594 domain-containing protein</fullName>
    </recommendedName>
</protein>
<comment type="caution">
    <text evidence="4">The sequence shown here is derived from an EMBL/GenBank/DDBJ whole genome shotgun (WGS) entry which is preliminary data.</text>
</comment>
<dbReference type="EMBL" id="JAZHXI010000010">
    <property type="protein sequence ID" value="KAL2066958.1"/>
    <property type="molecule type" value="Genomic_DNA"/>
</dbReference>
<keyword evidence="2" id="KW-0472">Membrane</keyword>
<keyword evidence="5" id="KW-1185">Reference proteome</keyword>
<evidence type="ECO:0000256" key="2">
    <source>
        <dbReference type="SAM" id="Phobius"/>
    </source>
</evidence>
<feature type="compositionally biased region" description="Low complexity" evidence="1">
    <location>
        <begin position="1"/>
        <end position="21"/>
    </location>
</feature>